<evidence type="ECO:0000256" key="1">
    <source>
        <dbReference type="SAM" id="MobiDB-lite"/>
    </source>
</evidence>
<dbReference type="Proteomes" id="UP000184440">
    <property type="component" value="Unassembled WGS sequence"/>
</dbReference>
<gene>
    <name evidence="3" type="ORF">SAMN05443668_102124</name>
</gene>
<protein>
    <submittedName>
        <fullName evidence="3">Uncharacterized protein</fullName>
    </submittedName>
</protein>
<dbReference type="InterPro" id="IPR035940">
    <property type="entry name" value="CAP_sf"/>
</dbReference>
<keyword evidence="4" id="KW-1185">Reference proteome</keyword>
<name>A0A1M7MHJ8_9ACTN</name>
<dbReference type="Gene3D" id="3.40.33.10">
    <property type="entry name" value="CAP"/>
    <property type="match status" value="1"/>
</dbReference>
<accession>A0A1M7MHJ8</accession>
<dbReference type="EMBL" id="FRCS01000002">
    <property type="protein sequence ID" value="SHM90285.1"/>
    <property type="molecule type" value="Genomic_DNA"/>
</dbReference>
<feature type="region of interest" description="Disordered" evidence="1">
    <location>
        <begin position="54"/>
        <end position="105"/>
    </location>
</feature>
<dbReference type="RefSeq" id="WP_143175072.1">
    <property type="nucleotide sequence ID" value="NZ_FRCS01000002.1"/>
</dbReference>
<dbReference type="STRING" id="134849.SAMN05443668_102124"/>
<reference evidence="3 4" key="1">
    <citation type="submission" date="2016-11" db="EMBL/GenBank/DDBJ databases">
        <authorList>
            <person name="Jaros S."/>
            <person name="Januszkiewicz K."/>
            <person name="Wedrychowicz H."/>
        </authorList>
    </citation>
    <scope>NUCLEOTIDE SEQUENCE [LARGE SCALE GENOMIC DNA]</scope>
    <source>
        <strain evidence="3 4">DSM 46144</strain>
    </source>
</reference>
<evidence type="ECO:0000313" key="4">
    <source>
        <dbReference type="Proteomes" id="UP000184440"/>
    </source>
</evidence>
<feature type="compositionally biased region" description="Low complexity" evidence="1">
    <location>
        <begin position="67"/>
        <end position="105"/>
    </location>
</feature>
<keyword evidence="2" id="KW-0812">Transmembrane</keyword>
<keyword evidence="2" id="KW-0472">Membrane</keyword>
<feature type="transmembrane region" description="Helical" evidence="2">
    <location>
        <begin position="24"/>
        <end position="45"/>
    </location>
</feature>
<keyword evidence="2" id="KW-1133">Transmembrane helix</keyword>
<sequence>MSGSVFSGEQPSRPDLYAGSRRRFSGMGTIASGFVALVLVLGALLTSELDRYSSQDEEPPLHSQATGSARLPSAAAPAAPAVPLPTTAAPPAAGSASPTPTPTRTAVADAVNTSVLTTVNRALDDLGCAPVVIEPKLVSAARAHMDTMIATGYLTLTAPNGTGPDARAKAAGFRGTAVEAIVLGADAPAQAAKIGVPLPAAADDPLPVTVRVVAKEPLKCGYTSLGADFRRDTRNVPITAIVLGKK</sequence>
<evidence type="ECO:0000256" key="2">
    <source>
        <dbReference type="SAM" id="Phobius"/>
    </source>
</evidence>
<organism evidence="3 4">
    <name type="scientific">Cryptosporangium aurantiacum</name>
    <dbReference type="NCBI Taxonomy" id="134849"/>
    <lineage>
        <taxon>Bacteria</taxon>
        <taxon>Bacillati</taxon>
        <taxon>Actinomycetota</taxon>
        <taxon>Actinomycetes</taxon>
        <taxon>Cryptosporangiales</taxon>
        <taxon>Cryptosporangiaceae</taxon>
        <taxon>Cryptosporangium</taxon>
    </lineage>
</organism>
<evidence type="ECO:0000313" key="3">
    <source>
        <dbReference type="EMBL" id="SHM90285.1"/>
    </source>
</evidence>
<dbReference type="AlphaFoldDB" id="A0A1M7MHJ8"/>
<proteinExistence type="predicted"/>
<dbReference type="OrthoDB" id="68195at2"/>